<dbReference type="Proteomes" id="UP000789508">
    <property type="component" value="Unassembled WGS sequence"/>
</dbReference>
<protein>
    <submittedName>
        <fullName evidence="2">4518_t:CDS:1</fullName>
    </submittedName>
</protein>
<organism evidence="2 3">
    <name type="scientific">Ambispora leptoticha</name>
    <dbReference type="NCBI Taxonomy" id="144679"/>
    <lineage>
        <taxon>Eukaryota</taxon>
        <taxon>Fungi</taxon>
        <taxon>Fungi incertae sedis</taxon>
        <taxon>Mucoromycota</taxon>
        <taxon>Glomeromycotina</taxon>
        <taxon>Glomeromycetes</taxon>
        <taxon>Archaeosporales</taxon>
        <taxon>Ambisporaceae</taxon>
        <taxon>Ambispora</taxon>
    </lineage>
</organism>
<feature type="compositionally biased region" description="Basic and acidic residues" evidence="1">
    <location>
        <begin position="235"/>
        <end position="252"/>
    </location>
</feature>
<feature type="compositionally biased region" description="Low complexity" evidence="1">
    <location>
        <begin position="114"/>
        <end position="128"/>
    </location>
</feature>
<proteinExistence type="predicted"/>
<feature type="compositionally biased region" description="Polar residues" evidence="1">
    <location>
        <begin position="269"/>
        <end position="295"/>
    </location>
</feature>
<reference evidence="2" key="1">
    <citation type="submission" date="2021-06" db="EMBL/GenBank/DDBJ databases">
        <authorList>
            <person name="Kallberg Y."/>
            <person name="Tangrot J."/>
            <person name="Rosling A."/>
        </authorList>
    </citation>
    <scope>NUCLEOTIDE SEQUENCE</scope>
    <source>
        <strain evidence="2">FL130A</strain>
    </source>
</reference>
<feature type="compositionally biased region" description="Polar residues" evidence="1">
    <location>
        <begin position="53"/>
        <end position="112"/>
    </location>
</feature>
<dbReference type="AlphaFoldDB" id="A0A9N9D2S0"/>
<feature type="compositionally biased region" description="Basic and acidic residues" evidence="1">
    <location>
        <begin position="194"/>
        <end position="211"/>
    </location>
</feature>
<keyword evidence="3" id="KW-1185">Reference proteome</keyword>
<comment type="caution">
    <text evidence="2">The sequence shown here is derived from an EMBL/GenBank/DDBJ whole genome shotgun (WGS) entry which is preliminary data.</text>
</comment>
<sequence>MSVQEPRVSQLLASIKCQGCGQTVDFNLLDQHTCKAAPAVPALPAMYQNSNKNISTQQDNSYNKNLPNQYGRQIPRSQNGSFDNSNISPTDSGYSSSTHNSTATNFNHNNKYVNPMPNSNQPPTTTSTGGDQYRGHKQQDKYPARKQTGPFDRDQQRSPFEENLRHNSDDPYGLVKTLHQQPSQFDKYNNHLHTNNDYHHNRKPSYDDRSRSPVPYDNGNNNRFPPSPTNQSYDIRSDQQNHARKYSQDRKINNPIQQQQPPVPPLPSAMSNSGSGYDNSRSQHNFRNPSSDQNNYGLTMPGVGMARFHLRIQIPITIFLVGPGILPQGNDNLKMNGA</sequence>
<feature type="region of interest" description="Disordered" evidence="1">
    <location>
        <begin position="53"/>
        <end position="295"/>
    </location>
</feature>
<evidence type="ECO:0000313" key="2">
    <source>
        <dbReference type="EMBL" id="CAG8620296.1"/>
    </source>
</evidence>
<feature type="non-terminal residue" evidence="2">
    <location>
        <position position="338"/>
    </location>
</feature>
<feature type="compositionally biased region" description="Polar residues" evidence="1">
    <location>
        <begin position="178"/>
        <end position="193"/>
    </location>
</feature>
<evidence type="ECO:0000313" key="3">
    <source>
        <dbReference type="Proteomes" id="UP000789508"/>
    </source>
</evidence>
<feature type="compositionally biased region" description="Polar residues" evidence="1">
    <location>
        <begin position="218"/>
        <end position="234"/>
    </location>
</feature>
<accession>A0A9N9D2S0</accession>
<evidence type="ECO:0000256" key="1">
    <source>
        <dbReference type="SAM" id="MobiDB-lite"/>
    </source>
</evidence>
<name>A0A9N9D2S0_9GLOM</name>
<feature type="compositionally biased region" description="Basic and acidic residues" evidence="1">
    <location>
        <begin position="151"/>
        <end position="169"/>
    </location>
</feature>
<dbReference type="EMBL" id="CAJVPS010005945">
    <property type="protein sequence ID" value="CAG8620296.1"/>
    <property type="molecule type" value="Genomic_DNA"/>
</dbReference>
<feature type="compositionally biased region" description="Basic and acidic residues" evidence="1">
    <location>
        <begin position="133"/>
        <end position="143"/>
    </location>
</feature>
<dbReference type="OrthoDB" id="1112565at2759"/>
<gene>
    <name evidence="2" type="ORF">ALEPTO_LOCUS8937</name>
</gene>